<evidence type="ECO:0000259" key="1">
    <source>
        <dbReference type="PROSITE" id="PS50846"/>
    </source>
</evidence>
<gene>
    <name evidence="2" type="ORF">JK636_03130</name>
</gene>
<dbReference type="PROSITE" id="PS51257">
    <property type="entry name" value="PROKAR_LIPOPROTEIN"/>
    <property type="match status" value="1"/>
</dbReference>
<protein>
    <submittedName>
        <fullName evidence="2">Heavy-metal-associated domain-containing protein</fullName>
    </submittedName>
</protein>
<accession>A0ABS1T9R3</accession>
<keyword evidence="3" id="KW-1185">Reference proteome</keyword>
<dbReference type="InterPro" id="IPR036163">
    <property type="entry name" value="HMA_dom_sf"/>
</dbReference>
<dbReference type="SUPFAM" id="SSF55008">
    <property type="entry name" value="HMA, heavy metal-associated domain"/>
    <property type="match status" value="1"/>
</dbReference>
<evidence type="ECO:0000313" key="3">
    <source>
        <dbReference type="Proteomes" id="UP000632377"/>
    </source>
</evidence>
<proteinExistence type="predicted"/>
<dbReference type="RefSeq" id="WP_202747368.1">
    <property type="nucleotide sequence ID" value="NZ_JAESWC010000001.1"/>
</dbReference>
<name>A0ABS1T9R3_9CLOT</name>
<sequence>MKSVIKIANMKSLEDVNSIREAISMNQGVIACQINKEKQEVNVVYDKYFLNEDKLIQCLEDLGYTVL</sequence>
<evidence type="ECO:0000313" key="2">
    <source>
        <dbReference type="EMBL" id="MBL4934748.1"/>
    </source>
</evidence>
<dbReference type="PROSITE" id="PS50846">
    <property type="entry name" value="HMA_2"/>
    <property type="match status" value="1"/>
</dbReference>
<organism evidence="2 3">
    <name type="scientific">Clostridium rhizosphaerae</name>
    <dbReference type="NCBI Taxonomy" id="2803861"/>
    <lineage>
        <taxon>Bacteria</taxon>
        <taxon>Bacillati</taxon>
        <taxon>Bacillota</taxon>
        <taxon>Clostridia</taxon>
        <taxon>Eubacteriales</taxon>
        <taxon>Clostridiaceae</taxon>
        <taxon>Clostridium</taxon>
    </lineage>
</organism>
<dbReference type="Gene3D" id="3.30.70.100">
    <property type="match status" value="1"/>
</dbReference>
<dbReference type="CDD" id="cd00371">
    <property type="entry name" value="HMA"/>
    <property type="match status" value="1"/>
</dbReference>
<reference evidence="2 3" key="1">
    <citation type="submission" date="2021-01" db="EMBL/GenBank/DDBJ databases">
        <title>Genome public.</title>
        <authorList>
            <person name="Liu C."/>
            <person name="Sun Q."/>
        </authorList>
    </citation>
    <scope>NUCLEOTIDE SEQUENCE [LARGE SCALE GENOMIC DNA]</scope>
    <source>
        <strain evidence="2 3">YIM B02515</strain>
    </source>
</reference>
<feature type="domain" description="HMA" evidence="1">
    <location>
        <begin position="1"/>
        <end position="67"/>
    </location>
</feature>
<comment type="caution">
    <text evidence="2">The sequence shown here is derived from an EMBL/GenBank/DDBJ whole genome shotgun (WGS) entry which is preliminary data.</text>
</comment>
<dbReference type="EMBL" id="JAESWC010000001">
    <property type="protein sequence ID" value="MBL4934748.1"/>
    <property type="molecule type" value="Genomic_DNA"/>
</dbReference>
<dbReference type="Proteomes" id="UP000632377">
    <property type="component" value="Unassembled WGS sequence"/>
</dbReference>
<dbReference type="InterPro" id="IPR006121">
    <property type="entry name" value="HMA_dom"/>
</dbReference>